<sequence>MINKGGIRKAFVMQVNSDAHEEYQRRHTPIWPELEAVLKQHGAHHYAIYLDAARNLLFATVEIESEARWNAVAQTEVCQRWWKHMSEIMPSNADNSPVSAELKEVFYLE</sequence>
<dbReference type="EMBL" id="UIGI01000001">
    <property type="protein sequence ID" value="SUW61831.1"/>
    <property type="molecule type" value="Genomic_DNA"/>
</dbReference>
<keyword evidence="3 5" id="KW-0119">Carbohydrate metabolism</keyword>
<dbReference type="GO" id="GO:0019301">
    <property type="term" value="P:rhamnose catabolic process"/>
    <property type="evidence" value="ECO:0007669"/>
    <property type="project" value="UniProtKB-UniRule"/>
</dbReference>
<dbReference type="SUPFAM" id="SSF54909">
    <property type="entry name" value="Dimeric alpha+beta barrel"/>
    <property type="match status" value="1"/>
</dbReference>
<evidence type="ECO:0000313" key="8">
    <source>
        <dbReference type="Proteomes" id="UP000255528"/>
    </source>
</evidence>
<evidence type="ECO:0000313" key="7">
    <source>
        <dbReference type="EMBL" id="SUW61831.1"/>
    </source>
</evidence>
<dbReference type="RefSeq" id="WP_115626986.1">
    <property type="nucleotide sequence ID" value="NZ_UIGI01000001.1"/>
</dbReference>
<dbReference type="UniPathway" id="UPA00125"/>
<comment type="pathway">
    <text evidence="5">Carbohydrate metabolism; L-rhamnose metabolism.</text>
</comment>
<dbReference type="HAMAP" id="MF_01663">
    <property type="entry name" value="L_rham_rotase"/>
    <property type="match status" value="1"/>
</dbReference>
<comment type="subunit">
    <text evidence="5">Homodimer.</text>
</comment>
<evidence type="ECO:0000256" key="4">
    <source>
        <dbReference type="ARBA" id="ARBA00023308"/>
    </source>
</evidence>
<dbReference type="NCBIfam" id="TIGR02625">
    <property type="entry name" value="YiiL_rotase"/>
    <property type="match status" value="1"/>
</dbReference>
<dbReference type="InterPro" id="IPR013448">
    <property type="entry name" value="L-rhamnose_mutarotase"/>
</dbReference>
<dbReference type="PANTHER" id="PTHR34389">
    <property type="entry name" value="L-RHAMNOSE MUTAROTASE"/>
    <property type="match status" value="1"/>
</dbReference>
<dbReference type="Pfam" id="PF05336">
    <property type="entry name" value="rhaM"/>
    <property type="match status" value="1"/>
</dbReference>
<comment type="function">
    <text evidence="5">Involved in the anomeric conversion of L-rhamnose.</text>
</comment>
<feature type="active site" description="Proton donor" evidence="5">
    <location>
        <position position="27"/>
    </location>
</feature>
<organism evidence="7 8">
    <name type="scientific">Buttiauxella agrestis</name>
    <dbReference type="NCBI Taxonomy" id="82977"/>
    <lineage>
        <taxon>Bacteria</taxon>
        <taxon>Pseudomonadati</taxon>
        <taxon>Pseudomonadota</taxon>
        <taxon>Gammaproteobacteria</taxon>
        <taxon>Enterobacterales</taxon>
        <taxon>Enterobacteriaceae</taxon>
        <taxon>Buttiauxella</taxon>
    </lineage>
</organism>
<dbReference type="EC" id="5.1.3.32" evidence="5 6"/>
<evidence type="ECO:0000256" key="1">
    <source>
        <dbReference type="ARBA" id="ARBA00022490"/>
    </source>
</evidence>
<dbReference type="GO" id="GO:0005737">
    <property type="term" value="C:cytoplasm"/>
    <property type="evidence" value="ECO:0007669"/>
    <property type="project" value="UniProtKB-SubCell"/>
</dbReference>
<dbReference type="GO" id="GO:0062192">
    <property type="term" value="F:L-rhamnose mutarotase activity"/>
    <property type="evidence" value="ECO:0007669"/>
    <property type="project" value="UniProtKB-UniRule"/>
</dbReference>
<evidence type="ECO:0000256" key="2">
    <source>
        <dbReference type="ARBA" id="ARBA00023235"/>
    </source>
</evidence>
<reference evidence="7 8" key="1">
    <citation type="submission" date="2018-06" db="EMBL/GenBank/DDBJ databases">
        <authorList>
            <consortium name="Pathogen Informatics"/>
            <person name="Doyle S."/>
        </authorList>
    </citation>
    <scope>NUCLEOTIDE SEQUENCE [LARGE SCALE GENOMIC DNA]</scope>
    <source>
        <strain evidence="7 8">NCTC12119</strain>
    </source>
</reference>
<evidence type="ECO:0000256" key="5">
    <source>
        <dbReference type="HAMAP-Rule" id="MF_01663"/>
    </source>
</evidence>
<keyword evidence="1 5" id="KW-0963">Cytoplasm</keyword>
<comment type="subcellular location">
    <subcellularLocation>
        <location evidence="5">Cytoplasm</location>
    </subcellularLocation>
</comment>
<feature type="binding site" evidence="5">
    <location>
        <begin position="81"/>
        <end position="82"/>
    </location>
    <ligand>
        <name>substrate</name>
    </ligand>
</feature>
<feature type="binding site" evidence="5">
    <location>
        <position position="46"/>
    </location>
    <ligand>
        <name>substrate</name>
    </ligand>
</feature>
<keyword evidence="4 5" id="KW-0684">Rhamnose metabolism</keyword>
<protein>
    <recommendedName>
        <fullName evidence="5 6">L-rhamnose mutarotase</fullName>
        <ecNumber evidence="5 6">5.1.3.32</ecNumber>
    </recommendedName>
    <alternativeName>
        <fullName evidence="5">Rhamnose 1-epimerase</fullName>
    </alternativeName>
    <alternativeName>
        <fullName evidence="5">Type-3 mutarotase</fullName>
    </alternativeName>
</protein>
<dbReference type="PANTHER" id="PTHR34389:SF2">
    <property type="entry name" value="L-RHAMNOSE MUTAROTASE"/>
    <property type="match status" value="1"/>
</dbReference>
<comment type="similarity">
    <text evidence="5">Belongs to the rhamnose mutarotase family.</text>
</comment>
<name>A0A381C1T8_9ENTR</name>
<accession>A0A381C1T8</accession>
<gene>
    <name evidence="5 7" type="primary">rhaM</name>
    <name evidence="7" type="ORF">NCTC12119_00231</name>
</gene>
<dbReference type="Gene3D" id="3.30.70.100">
    <property type="match status" value="1"/>
</dbReference>
<evidence type="ECO:0000256" key="3">
    <source>
        <dbReference type="ARBA" id="ARBA00023277"/>
    </source>
</evidence>
<keyword evidence="2 5" id="KW-0413">Isomerase</keyword>
<dbReference type="Proteomes" id="UP000255528">
    <property type="component" value="Unassembled WGS sequence"/>
</dbReference>
<feature type="binding site" evidence="5">
    <location>
        <position position="23"/>
    </location>
    <ligand>
        <name>substrate</name>
    </ligand>
</feature>
<proteinExistence type="inferred from homology"/>
<comment type="catalytic activity">
    <reaction evidence="5">
        <text>alpha-L-rhamnose = beta-L-rhamnose</text>
        <dbReference type="Rhea" id="RHEA:25584"/>
        <dbReference type="ChEBI" id="CHEBI:27586"/>
        <dbReference type="ChEBI" id="CHEBI:27907"/>
        <dbReference type="EC" id="5.1.3.32"/>
    </reaction>
</comment>
<dbReference type="InterPro" id="IPR008000">
    <property type="entry name" value="Rham/fucose_mutarotase"/>
</dbReference>
<dbReference type="InterPro" id="IPR011008">
    <property type="entry name" value="Dimeric_a/b-barrel"/>
</dbReference>
<dbReference type="AlphaFoldDB" id="A0A381C1T8"/>
<evidence type="ECO:0000256" key="6">
    <source>
        <dbReference type="NCBIfam" id="TIGR02625"/>
    </source>
</evidence>